<sequence length="416" mass="44705">MHEPAPLSYGQLSVWRDVRELGRDRWHEANTRTIWPLAGEGEPKVSAVEDAVLALAARHESLRTVYGLSDPYAPVQRVLPSVGEVDSGTVECGPEEFDGVVAALAAAPFDLSAAPAWRFRVVTVDDRPRAVVLIGHHIVADGWSNTILESDFRAALRGQVPPGAAAPPTPRELAGWQRSPDRRARQAALTAYWERIFGLPAASLRTAGAPAPPDDACQYSVRSRQASAAARRLAEQLTVPVSSVVLAAFTWSVARLAGPGPLVAQLMSSNRFVPPWTDVVSSMNQWTAASVGAAPDAFVPYVRHVHTQSLLAYRHGMYDVDEIDALRDRAGAGRAPHQASCAFNFLTDGPAPPGADEESGPVREVPFSRIGHPCYLRATDEAGATLELRLRTMGIADTVTRDILDGTVARLSDPAS</sequence>
<protein>
    <submittedName>
        <fullName evidence="2">Condensation domain-containing protein</fullName>
    </submittedName>
</protein>
<dbReference type="PANTHER" id="PTHR45527:SF1">
    <property type="entry name" value="FATTY ACID SYNTHASE"/>
    <property type="match status" value="1"/>
</dbReference>
<dbReference type="Proteomes" id="UP001596435">
    <property type="component" value="Unassembled WGS sequence"/>
</dbReference>
<comment type="caution">
    <text evidence="2">The sequence shown here is derived from an EMBL/GenBank/DDBJ whole genome shotgun (WGS) entry which is preliminary data.</text>
</comment>
<organism evidence="2 3">
    <name type="scientific">Kitasatospora paranensis</name>
    <dbReference type="NCBI Taxonomy" id="258053"/>
    <lineage>
        <taxon>Bacteria</taxon>
        <taxon>Bacillati</taxon>
        <taxon>Actinomycetota</taxon>
        <taxon>Actinomycetes</taxon>
        <taxon>Kitasatosporales</taxon>
        <taxon>Streptomycetaceae</taxon>
        <taxon>Kitasatospora</taxon>
    </lineage>
</organism>
<dbReference type="EMBL" id="JBHTAJ010000043">
    <property type="protein sequence ID" value="MFC7182229.1"/>
    <property type="molecule type" value="Genomic_DNA"/>
</dbReference>
<accession>A0ABW2FYA8</accession>
<dbReference type="Gene3D" id="3.30.559.10">
    <property type="entry name" value="Chloramphenicol acetyltransferase-like domain"/>
    <property type="match status" value="1"/>
</dbReference>
<dbReference type="PANTHER" id="PTHR45527">
    <property type="entry name" value="NONRIBOSOMAL PEPTIDE SYNTHETASE"/>
    <property type="match status" value="1"/>
</dbReference>
<evidence type="ECO:0000313" key="2">
    <source>
        <dbReference type="EMBL" id="MFC7182229.1"/>
    </source>
</evidence>
<dbReference type="InterPro" id="IPR023213">
    <property type="entry name" value="CAT-like_dom_sf"/>
</dbReference>
<feature type="domain" description="Condensation" evidence="1">
    <location>
        <begin position="41"/>
        <end position="324"/>
    </location>
</feature>
<dbReference type="RefSeq" id="WP_380231780.1">
    <property type="nucleotide sequence ID" value="NZ_JBHSVH010000002.1"/>
</dbReference>
<dbReference type="InterPro" id="IPR001242">
    <property type="entry name" value="Condensation_dom"/>
</dbReference>
<dbReference type="SUPFAM" id="SSF52777">
    <property type="entry name" value="CoA-dependent acyltransferases"/>
    <property type="match status" value="2"/>
</dbReference>
<dbReference type="Pfam" id="PF00668">
    <property type="entry name" value="Condensation"/>
    <property type="match status" value="1"/>
</dbReference>
<evidence type="ECO:0000313" key="3">
    <source>
        <dbReference type="Proteomes" id="UP001596435"/>
    </source>
</evidence>
<evidence type="ECO:0000259" key="1">
    <source>
        <dbReference type="Pfam" id="PF00668"/>
    </source>
</evidence>
<gene>
    <name evidence="2" type="ORF">ACFQMG_22030</name>
</gene>
<name>A0ABW2FYA8_9ACTN</name>
<reference evidence="3" key="1">
    <citation type="journal article" date="2019" name="Int. J. Syst. Evol. Microbiol.">
        <title>The Global Catalogue of Microorganisms (GCM) 10K type strain sequencing project: providing services to taxonomists for standard genome sequencing and annotation.</title>
        <authorList>
            <consortium name="The Broad Institute Genomics Platform"/>
            <consortium name="The Broad Institute Genome Sequencing Center for Infectious Disease"/>
            <person name="Wu L."/>
            <person name="Ma J."/>
        </authorList>
    </citation>
    <scope>NUCLEOTIDE SEQUENCE [LARGE SCALE GENOMIC DNA]</scope>
    <source>
        <strain evidence="3">CGMCC 1.12859</strain>
    </source>
</reference>
<keyword evidence="3" id="KW-1185">Reference proteome</keyword>
<dbReference type="Gene3D" id="3.30.559.30">
    <property type="entry name" value="Nonribosomal peptide synthetase, condensation domain"/>
    <property type="match status" value="1"/>
</dbReference>
<proteinExistence type="predicted"/>